<dbReference type="Pfam" id="PF04472">
    <property type="entry name" value="SepF"/>
    <property type="match status" value="1"/>
</dbReference>
<evidence type="ECO:0000313" key="2">
    <source>
        <dbReference type="Proteomes" id="UP000324354"/>
    </source>
</evidence>
<dbReference type="InterPro" id="IPR007561">
    <property type="entry name" value="Cell_div_SepF/SepF-rel"/>
</dbReference>
<name>A0A5C0XXE9_PYRFU</name>
<gene>
    <name evidence="1" type="ORF">PFDSM3638_09195</name>
</gene>
<dbReference type="InterPro" id="IPR038594">
    <property type="entry name" value="SepF-like_sf"/>
</dbReference>
<dbReference type="Gene3D" id="3.30.110.150">
    <property type="entry name" value="SepF-like protein"/>
    <property type="match status" value="1"/>
</dbReference>
<accession>A0A5C0XXE9</accession>
<dbReference type="InterPro" id="IPR012426">
    <property type="entry name" value="SepF_arc"/>
</dbReference>
<reference evidence="1 2" key="1">
    <citation type="submission" date="2017-08" db="EMBL/GenBank/DDBJ databases">
        <title>Resequencing and Reannotation of the genome of Pyrococcus furiosus type strain DSM3638.</title>
        <authorList>
            <person name="Reichelt R.M."/>
            <person name="Bunk B."/>
        </authorList>
    </citation>
    <scope>NUCLEOTIDE SEQUENCE [LARGE SCALE GENOMIC DNA]</scope>
    <source>
        <strain evidence="1 2">DSM 3638</strain>
    </source>
</reference>
<dbReference type="GeneID" id="13300455"/>
<dbReference type="PIRSF" id="PIRSF019313">
    <property type="entry name" value="UCP019313"/>
    <property type="match status" value="1"/>
</dbReference>
<dbReference type="Proteomes" id="UP000324354">
    <property type="component" value="Chromosome"/>
</dbReference>
<dbReference type="OrthoDB" id="56189at2157"/>
<evidence type="ECO:0000313" key="1">
    <source>
        <dbReference type="EMBL" id="QEK79430.1"/>
    </source>
</evidence>
<organism evidence="1 2">
    <name type="scientific">Pyrococcus furiosus (strain ATCC 43587 / DSM 3638 / JCM 8422 / Vc1)</name>
    <dbReference type="NCBI Taxonomy" id="186497"/>
    <lineage>
        <taxon>Archaea</taxon>
        <taxon>Methanobacteriati</taxon>
        <taxon>Methanobacteriota</taxon>
        <taxon>Thermococci</taxon>
        <taxon>Thermococcales</taxon>
        <taxon>Thermococcaceae</taxon>
        <taxon>Pyrococcus</taxon>
    </lineage>
</organism>
<proteinExistence type="predicted"/>
<sequence>MGLFDKLKKAEVQKKVPSSLKSRIKEEPSEVELVPVEEEVLAKELVKPKVVYIKKIVISTHADLKRVSDELKSGNIVIVELTPLEQKPELLKKIAEQLMTTASIIGGDYAKICGSPLKVILTPPEIKIAKE</sequence>
<dbReference type="AlphaFoldDB" id="A0A5C0XXE9"/>
<dbReference type="SMR" id="A0A5C0XXE9"/>
<protein>
    <submittedName>
        <fullName evidence="1">DUF552 domain-containing protein</fullName>
    </submittedName>
</protein>
<dbReference type="RefSeq" id="WP_014835563.1">
    <property type="nucleotide sequence ID" value="NC_003413.1"/>
</dbReference>
<dbReference type="GeneID" id="41713647"/>
<dbReference type="EMBL" id="CP023154">
    <property type="protein sequence ID" value="QEK79430.1"/>
    <property type="molecule type" value="Genomic_DNA"/>
</dbReference>